<name>A0A7J7M0X8_9MAGN</name>
<organism evidence="1 2">
    <name type="scientific">Kingdonia uniflora</name>
    <dbReference type="NCBI Taxonomy" id="39325"/>
    <lineage>
        <taxon>Eukaryota</taxon>
        <taxon>Viridiplantae</taxon>
        <taxon>Streptophyta</taxon>
        <taxon>Embryophyta</taxon>
        <taxon>Tracheophyta</taxon>
        <taxon>Spermatophyta</taxon>
        <taxon>Magnoliopsida</taxon>
        <taxon>Ranunculales</taxon>
        <taxon>Circaeasteraceae</taxon>
        <taxon>Kingdonia</taxon>
    </lineage>
</organism>
<dbReference type="PANTHER" id="PTHR37076:SF3">
    <property type="entry name" value="STRESS RESPONSE PROTEIN NST1-LIKE"/>
    <property type="match status" value="1"/>
</dbReference>
<sequence length="472" mass="55924">MMKRKKWSEAEEETLIRKYSQLQTSKTLTKLKTREKKFQPIADHKIRVSDDEFNWVDGEDHWVNFSKYKEVFGDVDLDVVSIRDNGGYDEEEEMGSSENGEKRDLGLGLRRGKRLRRNGGMGFVGNQILELRDVLGRREEWRREREFGREEEMARREERGLERGHKRELWWKEREERMEMREFELEERWRMWERRELERRVRVEREFEEDRRQWLMRREEKREEEEMVWRERMLSLQIEHEKQMMQMHADACRNQMQVVGVLARLVCQFLGSGDEELAVLSPQDMQNLHHSGGLMVDPRALRFPTIVYRPIKPSDLETLEQIRGDLFPIRYESELFLNVVNSRDIVSWGVVDGSCSKGKSNKFIGFVTVRVVLAKESEEDILDILGIKLSMPREMKAVIFFARDIVAAVATYVRSLFKSLAAKVWKNEDMKIASSSRSSRWSKCKETNCLLLATQNKRIVSPDQSVGCQCVV</sequence>
<dbReference type="EMBL" id="JACGCM010001844">
    <property type="protein sequence ID" value="KAF6148492.1"/>
    <property type="molecule type" value="Genomic_DNA"/>
</dbReference>
<gene>
    <name evidence="1" type="ORF">GIB67_042451</name>
</gene>
<proteinExistence type="predicted"/>
<keyword evidence="2" id="KW-1185">Reference proteome</keyword>
<dbReference type="AlphaFoldDB" id="A0A7J7M0X8"/>
<dbReference type="PANTHER" id="PTHR37076">
    <property type="entry name" value="HISTONE-LYSINE N-METHYLTRANSFERASE, H3 LYSINE-79 SPECIFIC-LIKE-RELATED"/>
    <property type="match status" value="1"/>
</dbReference>
<comment type="caution">
    <text evidence="1">The sequence shown here is derived from an EMBL/GenBank/DDBJ whole genome shotgun (WGS) entry which is preliminary data.</text>
</comment>
<dbReference type="Proteomes" id="UP000541444">
    <property type="component" value="Unassembled WGS sequence"/>
</dbReference>
<evidence type="ECO:0000313" key="1">
    <source>
        <dbReference type="EMBL" id="KAF6148492.1"/>
    </source>
</evidence>
<dbReference type="Gene3D" id="3.40.630.30">
    <property type="match status" value="1"/>
</dbReference>
<accession>A0A7J7M0X8</accession>
<dbReference type="OrthoDB" id="1725125at2759"/>
<reference evidence="1 2" key="1">
    <citation type="journal article" date="2020" name="IScience">
        <title>Genome Sequencing of the Endangered Kingdonia uniflora (Circaeasteraceae, Ranunculales) Reveals Potential Mechanisms of Evolutionary Specialization.</title>
        <authorList>
            <person name="Sun Y."/>
            <person name="Deng T."/>
            <person name="Zhang A."/>
            <person name="Moore M.J."/>
            <person name="Landis J.B."/>
            <person name="Lin N."/>
            <person name="Zhang H."/>
            <person name="Zhang X."/>
            <person name="Huang J."/>
            <person name="Zhang X."/>
            <person name="Sun H."/>
            <person name="Wang H."/>
        </authorList>
    </citation>
    <scope>NUCLEOTIDE SEQUENCE [LARGE SCALE GENOMIC DNA]</scope>
    <source>
        <strain evidence="1">TB1705</strain>
        <tissue evidence="1">Leaf</tissue>
    </source>
</reference>
<protein>
    <submittedName>
        <fullName evidence="1">Uncharacterized protein</fullName>
    </submittedName>
</protein>
<evidence type="ECO:0000313" key="2">
    <source>
        <dbReference type="Proteomes" id="UP000541444"/>
    </source>
</evidence>